<name>A0A1M5RTP5_9BACT</name>
<organism evidence="4 5">
    <name type="scientific">Chryseolinea serpens</name>
    <dbReference type="NCBI Taxonomy" id="947013"/>
    <lineage>
        <taxon>Bacteria</taxon>
        <taxon>Pseudomonadati</taxon>
        <taxon>Bacteroidota</taxon>
        <taxon>Cytophagia</taxon>
        <taxon>Cytophagales</taxon>
        <taxon>Fulvivirgaceae</taxon>
        <taxon>Chryseolinea</taxon>
    </lineage>
</organism>
<dbReference type="STRING" id="947013.SAMN04488109_3553"/>
<dbReference type="RefSeq" id="WP_073136508.1">
    <property type="nucleotide sequence ID" value="NZ_FQWQ01000002.1"/>
</dbReference>
<protein>
    <submittedName>
        <fullName evidence="4">Short-chain dehydrogenase</fullName>
    </submittedName>
</protein>
<evidence type="ECO:0000313" key="5">
    <source>
        <dbReference type="Proteomes" id="UP000184212"/>
    </source>
</evidence>
<dbReference type="PANTHER" id="PTHR43976">
    <property type="entry name" value="SHORT CHAIN DEHYDROGENASE"/>
    <property type="match status" value="1"/>
</dbReference>
<dbReference type="Gene3D" id="3.40.50.720">
    <property type="entry name" value="NAD(P)-binding Rossmann-like Domain"/>
    <property type="match status" value="1"/>
</dbReference>
<keyword evidence="2" id="KW-0560">Oxidoreductase</keyword>
<dbReference type="PRINTS" id="PR00080">
    <property type="entry name" value="SDRFAMILY"/>
</dbReference>
<dbReference type="PRINTS" id="PR00081">
    <property type="entry name" value="GDHRDH"/>
</dbReference>
<sequence>MTKVWFITGSSRGLGRSLTTAVLAHGDKVAATARDPKQLSDLVEKYPGKILAIKLDVTSNEEIRNAVSETIARFGRIDVLVNNAGVGIVGAAEAFTDEQVHSQLDINLYAPIEVSRAVLPYMRKQRSGRILQISSVGGRVAGSGLSMYQAAKFGLGGFSEALAKEVAPLGIRVTSVEPGGFRTDWAGPSMTFAPPLEGYEDTVDRARSFLTSGSFVPMGDPDKAAQAMIDLVDHPEPPVHLVLGSEAAGIVKMGDDLRKAEFEKWLPVTVSTDADDAVNFLQTEAGKTLMNLKAIDKR</sequence>
<dbReference type="InterPro" id="IPR051911">
    <property type="entry name" value="SDR_oxidoreductase"/>
</dbReference>
<evidence type="ECO:0000256" key="1">
    <source>
        <dbReference type="ARBA" id="ARBA00006484"/>
    </source>
</evidence>
<comment type="similarity">
    <text evidence="1 3">Belongs to the short-chain dehydrogenases/reductases (SDR) family.</text>
</comment>
<keyword evidence="5" id="KW-1185">Reference proteome</keyword>
<dbReference type="InterPro" id="IPR002347">
    <property type="entry name" value="SDR_fam"/>
</dbReference>
<evidence type="ECO:0000256" key="3">
    <source>
        <dbReference type="RuleBase" id="RU000363"/>
    </source>
</evidence>
<dbReference type="Proteomes" id="UP000184212">
    <property type="component" value="Unassembled WGS sequence"/>
</dbReference>
<evidence type="ECO:0000313" key="4">
    <source>
        <dbReference type="EMBL" id="SHH29213.1"/>
    </source>
</evidence>
<dbReference type="OrthoDB" id="9786056at2"/>
<dbReference type="CDD" id="cd05374">
    <property type="entry name" value="17beta-HSD-like_SDR_c"/>
    <property type="match status" value="1"/>
</dbReference>
<accession>A0A1M5RTP5</accession>
<dbReference type="NCBIfam" id="NF004824">
    <property type="entry name" value="PRK06180.1"/>
    <property type="match status" value="1"/>
</dbReference>
<dbReference type="AlphaFoldDB" id="A0A1M5RTP5"/>
<dbReference type="EMBL" id="FQWQ01000002">
    <property type="protein sequence ID" value="SHH29213.1"/>
    <property type="molecule type" value="Genomic_DNA"/>
</dbReference>
<proteinExistence type="inferred from homology"/>
<evidence type="ECO:0000256" key="2">
    <source>
        <dbReference type="ARBA" id="ARBA00023002"/>
    </source>
</evidence>
<dbReference type="GO" id="GO:0016491">
    <property type="term" value="F:oxidoreductase activity"/>
    <property type="evidence" value="ECO:0007669"/>
    <property type="project" value="UniProtKB-KW"/>
</dbReference>
<dbReference type="InterPro" id="IPR036291">
    <property type="entry name" value="NAD(P)-bd_dom_sf"/>
</dbReference>
<dbReference type="NCBIfam" id="NF006114">
    <property type="entry name" value="PRK08263.1"/>
    <property type="match status" value="1"/>
</dbReference>
<gene>
    <name evidence="4" type="ORF">SAMN04488109_3553</name>
</gene>
<reference evidence="4 5" key="1">
    <citation type="submission" date="2016-11" db="EMBL/GenBank/DDBJ databases">
        <authorList>
            <person name="Jaros S."/>
            <person name="Januszkiewicz K."/>
            <person name="Wedrychowicz H."/>
        </authorList>
    </citation>
    <scope>NUCLEOTIDE SEQUENCE [LARGE SCALE GENOMIC DNA]</scope>
    <source>
        <strain evidence="4 5">DSM 24574</strain>
    </source>
</reference>
<dbReference type="PANTHER" id="PTHR43976:SF16">
    <property type="entry name" value="SHORT-CHAIN DEHYDROGENASE_REDUCTASE FAMILY PROTEIN"/>
    <property type="match status" value="1"/>
</dbReference>
<dbReference type="Pfam" id="PF00106">
    <property type="entry name" value="adh_short"/>
    <property type="match status" value="1"/>
</dbReference>
<dbReference type="SUPFAM" id="SSF51735">
    <property type="entry name" value="NAD(P)-binding Rossmann-fold domains"/>
    <property type="match status" value="1"/>
</dbReference>